<dbReference type="CDD" id="cd00037">
    <property type="entry name" value="CLECT"/>
    <property type="match status" value="1"/>
</dbReference>
<evidence type="ECO:0000256" key="1">
    <source>
        <dbReference type="SAM" id="SignalP"/>
    </source>
</evidence>
<dbReference type="InterPro" id="IPR051004">
    <property type="entry name" value="DC-SIGN_domain-containing"/>
</dbReference>
<dbReference type="InterPro" id="IPR016187">
    <property type="entry name" value="CTDL_fold"/>
</dbReference>
<feature type="chain" id="PRO_5001993847" evidence="1">
    <location>
        <begin position="23"/>
        <end position="165"/>
    </location>
</feature>
<feature type="domain" description="C-type lectin" evidence="2">
    <location>
        <begin position="36"/>
        <end position="162"/>
    </location>
</feature>
<proteinExistence type="predicted"/>
<evidence type="ECO:0000259" key="2">
    <source>
        <dbReference type="PROSITE" id="PS50041"/>
    </source>
</evidence>
<dbReference type="EMBL" id="GBXI01016229">
    <property type="protein sequence ID" value="JAC98062.1"/>
    <property type="molecule type" value="Transcribed_RNA"/>
</dbReference>
<dbReference type="GO" id="GO:0030246">
    <property type="term" value="F:carbohydrate binding"/>
    <property type="evidence" value="ECO:0007669"/>
    <property type="project" value="UniProtKB-KW"/>
</dbReference>
<evidence type="ECO:0000313" key="3">
    <source>
        <dbReference type="EMBL" id="JAC98062.1"/>
    </source>
</evidence>
<dbReference type="PANTHER" id="PTHR22802:SF465">
    <property type="entry name" value="AT17652P-RELATED"/>
    <property type="match status" value="1"/>
</dbReference>
<accession>A0A0A1WI35</accession>
<keyword evidence="1" id="KW-0732">Signal</keyword>
<dbReference type="SUPFAM" id="SSF56436">
    <property type="entry name" value="C-type lectin-like"/>
    <property type="match status" value="1"/>
</dbReference>
<organism evidence="3">
    <name type="scientific">Zeugodacus cucurbitae</name>
    <name type="common">Melon fruit fly</name>
    <name type="synonym">Bactrocera cucurbitae</name>
    <dbReference type="NCBI Taxonomy" id="28588"/>
    <lineage>
        <taxon>Eukaryota</taxon>
        <taxon>Metazoa</taxon>
        <taxon>Ecdysozoa</taxon>
        <taxon>Arthropoda</taxon>
        <taxon>Hexapoda</taxon>
        <taxon>Insecta</taxon>
        <taxon>Pterygota</taxon>
        <taxon>Neoptera</taxon>
        <taxon>Endopterygota</taxon>
        <taxon>Diptera</taxon>
        <taxon>Brachycera</taxon>
        <taxon>Muscomorpha</taxon>
        <taxon>Tephritoidea</taxon>
        <taxon>Tephritidae</taxon>
        <taxon>Zeugodacus</taxon>
        <taxon>Zeugodacus</taxon>
    </lineage>
</organism>
<dbReference type="PROSITE" id="PS50041">
    <property type="entry name" value="C_TYPE_LECTIN_2"/>
    <property type="match status" value="1"/>
</dbReference>
<dbReference type="InterPro" id="IPR001304">
    <property type="entry name" value="C-type_lectin-like"/>
</dbReference>
<dbReference type="SMART" id="SM00034">
    <property type="entry name" value="CLECT"/>
    <property type="match status" value="1"/>
</dbReference>
<dbReference type="Gene3D" id="3.10.100.10">
    <property type="entry name" value="Mannose-Binding Protein A, subunit A"/>
    <property type="match status" value="1"/>
</dbReference>
<dbReference type="InterPro" id="IPR016186">
    <property type="entry name" value="C-type_lectin-like/link_sf"/>
</dbReference>
<gene>
    <name evidence="3" type="primary">LECG_1</name>
    <name evidence="3" type="ORF">g.5187</name>
</gene>
<reference evidence="3" key="2">
    <citation type="journal article" date="2015" name="Gigascience">
        <title>Reconstructing a comprehensive transcriptome assembly of a white-pupal translocated strain of the pest fruit fly Bactrocera cucurbitae.</title>
        <authorList>
            <person name="Sim S.B."/>
            <person name="Calla B."/>
            <person name="Hall B."/>
            <person name="DeRego T."/>
            <person name="Geib S.M."/>
        </authorList>
    </citation>
    <scope>NUCLEOTIDE SEQUENCE</scope>
</reference>
<dbReference type="AlphaFoldDB" id="A0A0A1WI35"/>
<sequence>MSWRVALFQVLISILYFASLLAQQGEYKFSTKDADYIIVNEMKTWQDAIKYCKEQKQMQLVSFETQEKTVKFLIYLYKRDFLQSKKVHPSSTVVFAYWTSGNNLDNPEQFIWETANQPIEYFHWLNKVEEAPGGKGCILMGLTTFGRWTNASCETPNLFICESPH</sequence>
<dbReference type="PANTHER" id="PTHR22802">
    <property type="entry name" value="C-TYPE LECTIN SUPERFAMILY MEMBER"/>
    <property type="match status" value="1"/>
</dbReference>
<keyword evidence="3" id="KW-0430">Lectin</keyword>
<dbReference type="Pfam" id="PF00059">
    <property type="entry name" value="Lectin_C"/>
    <property type="match status" value="1"/>
</dbReference>
<feature type="signal peptide" evidence="1">
    <location>
        <begin position="1"/>
        <end position="22"/>
    </location>
</feature>
<name>A0A0A1WI35_ZEUCU</name>
<reference evidence="3" key="1">
    <citation type="submission" date="2014-11" db="EMBL/GenBank/DDBJ databases">
        <authorList>
            <person name="Geib S."/>
        </authorList>
    </citation>
    <scope>NUCLEOTIDE SEQUENCE</scope>
</reference>
<protein>
    <submittedName>
        <fullName evidence="3">Galactose-binding lectin</fullName>
    </submittedName>
</protein>